<evidence type="ECO:0000313" key="10">
    <source>
        <dbReference type="EMBL" id="PIM79202.1"/>
    </source>
</evidence>
<organism evidence="10 11">
    <name type="scientific">Fusobacterium pseudoperiodonticum</name>
    <dbReference type="NCBI Taxonomy" id="2663009"/>
    <lineage>
        <taxon>Bacteria</taxon>
        <taxon>Fusobacteriati</taxon>
        <taxon>Fusobacteriota</taxon>
        <taxon>Fusobacteriia</taxon>
        <taxon>Fusobacteriales</taxon>
        <taxon>Fusobacteriaceae</taxon>
        <taxon>Fusobacterium</taxon>
    </lineage>
</organism>
<evidence type="ECO:0000256" key="1">
    <source>
        <dbReference type="ARBA" id="ARBA00009776"/>
    </source>
</evidence>
<evidence type="ECO:0000256" key="3">
    <source>
        <dbReference type="ARBA" id="ARBA00022727"/>
    </source>
</evidence>
<evidence type="ECO:0000256" key="6">
    <source>
        <dbReference type="ARBA" id="ARBA00022840"/>
    </source>
</evidence>
<dbReference type="InterPro" id="IPR027417">
    <property type="entry name" value="P-loop_NTPase"/>
</dbReference>
<name>A0A2G9EEA7_9FUSO</name>
<dbReference type="PANTHER" id="PTHR10344:SF4">
    <property type="entry name" value="UMP-CMP KINASE 2, MITOCHONDRIAL"/>
    <property type="match status" value="1"/>
</dbReference>
<comment type="caution">
    <text evidence="10">The sequence shown here is derived from an EMBL/GenBank/DDBJ whole genome shotgun (WGS) entry which is preliminary data.</text>
</comment>
<accession>A0A2G9EEA7</accession>
<dbReference type="InterPro" id="IPR039430">
    <property type="entry name" value="Thymidylate_kin-like_dom"/>
</dbReference>
<dbReference type="InterPro" id="IPR018094">
    <property type="entry name" value="Thymidylate_kinase"/>
</dbReference>
<evidence type="ECO:0000256" key="5">
    <source>
        <dbReference type="ARBA" id="ARBA00022777"/>
    </source>
</evidence>
<keyword evidence="3 8" id="KW-0545">Nucleotide biosynthesis</keyword>
<dbReference type="NCBIfam" id="TIGR00041">
    <property type="entry name" value="DTMP_kinase"/>
    <property type="match status" value="1"/>
</dbReference>
<dbReference type="GO" id="GO:0006233">
    <property type="term" value="P:dTDP biosynthetic process"/>
    <property type="evidence" value="ECO:0007669"/>
    <property type="project" value="InterPro"/>
</dbReference>
<comment type="function">
    <text evidence="8">Phosphorylation of dTMP to form dTDP in both de novo and salvage pathways of dTTP synthesis.</text>
</comment>
<dbReference type="Pfam" id="PF02223">
    <property type="entry name" value="Thymidylate_kin"/>
    <property type="match status" value="1"/>
</dbReference>
<keyword evidence="6 8" id="KW-0067">ATP-binding</keyword>
<comment type="catalytic activity">
    <reaction evidence="7 8">
        <text>dTMP + ATP = dTDP + ADP</text>
        <dbReference type="Rhea" id="RHEA:13517"/>
        <dbReference type="ChEBI" id="CHEBI:30616"/>
        <dbReference type="ChEBI" id="CHEBI:58369"/>
        <dbReference type="ChEBI" id="CHEBI:63528"/>
        <dbReference type="ChEBI" id="CHEBI:456216"/>
        <dbReference type="EC" id="2.7.4.9"/>
    </reaction>
</comment>
<evidence type="ECO:0000256" key="7">
    <source>
        <dbReference type="ARBA" id="ARBA00048743"/>
    </source>
</evidence>
<dbReference type="CDD" id="cd01672">
    <property type="entry name" value="TMPK"/>
    <property type="match status" value="1"/>
</dbReference>
<proteinExistence type="inferred from homology"/>
<reference evidence="10 11" key="1">
    <citation type="submission" date="2017-11" db="EMBL/GenBank/DDBJ databases">
        <title>Genome sequencing of Fusobacterium periodonticum KCOM 1259.</title>
        <authorList>
            <person name="Kook J.-K."/>
            <person name="Park S.-N."/>
            <person name="Lim Y.K."/>
        </authorList>
    </citation>
    <scope>NUCLEOTIDE SEQUENCE [LARGE SCALE GENOMIC DNA]</scope>
    <source>
        <strain evidence="10 11">KCOM 1259</strain>
    </source>
</reference>
<protein>
    <recommendedName>
        <fullName evidence="8">Thymidylate kinase</fullName>
        <ecNumber evidence="8">2.7.4.9</ecNumber>
    </recommendedName>
    <alternativeName>
        <fullName evidence="8">dTMP kinase</fullName>
    </alternativeName>
</protein>
<dbReference type="Proteomes" id="UP000229011">
    <property type="component" value="Unassembled WGS sequence"/>
</dbReference>
<evidence type="ECO:0000256" key="4">
    <source>
        <dbReference type="ARBA" id="ARBA00022741"/>
    </source>
</evidence>
<keyword evidence="4 8" id="KW-0547">Nucleotide-binding</keyword>
<dbReference type="AlphaFoldDB" id="A0A2G9EEA7"/>
<evidence type="ECO:0000256" key="2">
    <source>
        <dbReference type="ARBA" id="ARBA00022679"/>
    </source>
</evidence>
<dbReference type="EMBL" id="PEQY01000001">
    <property type="protein sequence ID" value="PIM79202.1"/>
    <property type="molecule type" value="Genomic_DNA"/>
</dbReference>
<keyword evidence="5 8" id="KW-0418">Kinase</keyword>
<dbReference type="EC" id="2.7.4.9" evidence="8"/>
<comment type="similarity">
    <text evidence="1 8">Belongs to the thymidylate kinase family.</text>
</comment>
<keyword evidence="2 8" id="KW-0808">Transferase</keyword>
<gene>
    <name evidence="8 10" type="primary">tmk</name>
    <name evidence="10" type="ORF">CTM71_01430</name>
</gene>
<dbReference type="HAMAP" id="MF_00165">
    <property type="entry name" value="Thymidylate_kinase"/>
    <property type="match status" value="1"/>
</dbReference>
<sequence length="212" mass="24392">MKMGGKNLKKNTTKGFFVAIDGPNGVGKTTLLEEIEKIIKSKNIQLYKTKEPTNSILGNFIREISEEINGDTLACLVSADRYEHLKNEIIPELEKGKIVITDRYVLSSLILQVIDGVKENFILNLNSQIIKPDLQLAIFADEKVIQERLDQRETLTRFEKNNQSKKEINNMKKGIEKLRKLNIEVLCINNNNDLEYNANKIADYIIENWRKK</sequence>
<dbReference type="GO" id="GO:0006227">
    <property type="term" value="P:dUDP biosynthetic process"/>
    <property type="evidence" value="ECO:0007669"/>
    <property type="project" value="TreeGrafter"/>
</dbReference>
<dbReference type="GO" id="GO:0004798">
    <property type="term" value="F:dTMP kinase activity"/>
    <property type="evidence" value="ECO:0007669"/>
    <property type="project" value="UniProtKB-UniRule"/>
</dbReference>
<dbReference type="PANTHER" id="PTHR10344">
    <property type="entry name" value="THYMIDYLATE KINASE"/>
    <property type="match status" value="1"/>
</dbReference>
<evidence type="ECO:0000256" key="8">
    <source>
        <dbReference type="HAMAP-Rule" id="MF_00165"/>
    </source>
</evidence>
<dbReference type="Gene3D" id="3.40.50.300">
    <property type="entry name" value="P-loop containing nucleotide triphosphate hydrolases"/>
    <property type="match status" value="1"/>
</dbReference>
<evidence type="ECO:0000259" key="9">
    <source>
        <dbReference type="Pfam" id="PF02223"/>
    </source>
</evidence>
<dbReference type="GO" id="GO:0006235">
    <property type="term" value="P:dTTP biosynthetic process"/>
    <property type="evidence" value="ECO:0007669"/>
    <property type="project" value="UniProtKB-UniRule"/>
</dbReference>
<feature type="domain" description="Thymidylate kinase-like" evidence="9">
    <location>
        <begin position="20"/>
        <end position="201"/>
    </location>
</feature>
<evidence type="ECO:0000313" key="11">
    <source>
        <dbReference type="Proteomes" id="UP000229011"/>
    </source>
</evidence>
<dbReference type="GO" id="GO:0005737">
    <property type="term" value="C:cytoplasm"/>
    <property type="evidence" value="ECO:0007669"/>
    <property type="project" value="TreeGrafter"/>
</dbReference>
<comment type="caution">
    <text evidence="8">Lacks conserved residue(s) required for the propagation of feature annotation.</text>
</comment>
<dbReference type="GO" id="GO:0005524">
    <property type="term" value="F:ATP binding"/>
    <property type="evidence" value="ECO:0007669"/>
    <property type="project" value="UniProtKB-UniRule"/>
</dbReference>
<dbReference type="SUPFAM" id="SSF52540">
    <property type="entry name" value="P-loop containing nucleoside triphosphate hydrolases"/>
    <property type="match status" value="1"/>
</dbReference>